<dbReference type="Proteomes" id="UP000054735">
    <property type="component" value="Unassembled WGS sequence"/>
</dbReference>
<evidence type="ECO:0000313" key="3">
    <source>
        <dbReference type="Proteomes" id="UP000054735"/>
    </source>
</evidence>
<dbReference type="EMBL" id="UGNW01000001">
    <property type="protein sequence ID" value="STX32626.1"/>
    <property type="molecule type" value="Genomic_DNA"/>
</dbReference>
<name>A0A378ICI3_9GAMM</name>
<organism evidence="2 4">
    <name type="scientific">Legionella birminghamensis</name>
    <dbReference type="NCBI Taxonomy" id="28083"/>
    <lineage>
        <taxon>Bacteria</taxon>
        <taxon>Pseudomonadati</taxon>
        <taxon>Pseudomonadota</taxon>
        <taxon>Gammaproteobacteria</taxon>
        <taxon>Legionellales</taxon>
        <taxon>Legionellaceae</taxon>
        <taxon>Legionella</taxon>
    </lineage>
</organism>
<sequence length="826" mass="93762">MFTNAKYLNSLSLTDSNTYPQVKALLLDELGLINFTPLMPPDSLAEINNNVQTRLKLKFELLDLSNAAILYAIAQREGRQIGVGEFTGEAVINALMKHMNFAIQNKREVALEICRSWQNVARTIMENTAHKSTKPAPGLFSRIFGKPASPDAPQALLPIAQFDDWLNKIASCSLQAFFEEVNARKARNEKQNSGWELFITDRLPEEKDMQDNTVYLFINHAQHVQYGWKANTKCEWFELSSGFSDFTRHFSKVTIAVVNFRKLKSIPVPGYPGYTMAQALVAAGQIVEPNTLRFERLLFGILSTKHPAMCFPCKDVLISAHQSFPSLLSYLHLLSGNYFGQRLARPNYVINRLSQLQNYLDIYFTDKTAQSAMDMLINKEIQYIGGSWITTALQFLEFEFNSLPEKPNTLPGSKIELFSMDEVNKAFDELLKNPGKISDKALAEYFENATKLLLGNKQAVRATVMRDLDTSLDETQIYSGIRYAFLSAVKNLGLSIRPEARLGFQTEQTNYDYDLSGRLKNLLFPFNINCEKSDLFEHMMCRLAGIEEFPQHCQFSPLRNNQSDFDFHHDFFQLAMSLSSDNMRKLEAFLNKTYGAGTAQYIDLAVSSELPHYLKINLSTMGTAILPDWYTTAVSYLAIKPRSLKAYQTLCQSKVITLATITESMRALATELGSPEASAFIGNLLLKAFNVEKPIEKLEMLQRTNTEDAVLDLDLLLPISHEDAQKLILQINMEFPQAMAMIVRSNLDLPSKYDTLVQQIRIDKETFISKDFQMRLKNGPKNEKAPEFEPEIEEERRGCSLEWNFFSRNQPKTSGTTTTSVKNPML</sequence>
<reference evidence="1 3" key="1">
    <citation type="submission" date="2015-11" db="EMBL/GenBank/DDBJ databases">
        <title>Genomic analysis of 38 Legionella species identifies large and diverse effector repertoires.</title>
        <authorList>
            <person name="Burstein D."/>
            <person name="Amaro F."/>
            <person name="Zusman T."/>
            <person name="Lifshitz Z."/>
            <person name="Cohen O."/>
            <person name="Gilbert J.A."/>
            <person name="Pupko T."/>
            <person name="Shuman H.A."/>
            <person name="Segal G."/>
        </authorList>
    </citation>
    <scope>NUCLEOTIDE SEQUENCE [LARGE SCALE GENOMIC DNA]</scope>
    <source>
        <strain evidence="1 3">CDC#1407-AL-14</strain>
    </source>
</reference>
<keyword evidence="3" id="KW-1185">Reference proteome</keyword>
<evidence type="ECO:0000313" key="4">
    <source>
        <dbReference type="Proteomes" id="UP000255066"/>
    </source>
</evidence>
<evidence type="ECO:0000313" key="2">
    <source>
        <dbReference type="EMBL" id="STX32626.1"/>
    </source>
</evidence>
<dbReference type="AlphaFoldDB" id="A0A378ICI3"/>
<dbReference type="Proteomes" id="UP000255066">
    <property type="component" value="Unassembled WGS sequence"/>
</dbReference>
<dbReference type="RefSeq" id="WP_058522883.1">
    <property type="nucleotide sequence ID" value="NZ_CAAAHV010000036.1"/>
</dbReference>
<accession>A0A378ICI3</accession>
<proteinExistence type="predicted"/>
<gene>
    <name evidence="1" type="ORF">Lbir_0777</name>
    <name evidence="2" type="ORF">NCTC12437_02420</name>
</gene>
<dbReference type="EMBL" id="LNXT01000009">
    <property type="protein sequence ID" value="KTC74497.1"/>
    <property type="molecule type" value="Genomic_DNA"/>
</dbReference>
<evidence type="ECO:0000313" key="1">
    <source>
        <dbReference type="EMBL" id="KTC74497.1"/>
    </source>
</evidence>
<reference evidence="2 4" key="2">
    <citation type="submission" date="2018-06" db="EMBL/GenBank/DDBJ databases">
        <authorList>
            <consortium name="Pathogen Informatics"/>
            <person name="Doyle S."/>
        </authorList>
    </citation>
    <scope>NUCLEOTIDE SEQUENCE [LARGE SCALE GENOMIC DNA]</scope>
    <source>
        <strain evidence="2 4">NCTC12437</strain>
    </source>
</reference>
<protein>
    <submittedName>
        <fullName evidence="2">Uncharacterized protein</fullName>
    </submittedName>
</protein>